<proteinExistence type="predicted"/>
<dbReference type="Gene3D" id="3.40.30.10">
    <property type="entry name" value="Glutaredoxin"/>
    <property type="match status" value="1"/>
</dbReference>
<name>A0A3N0YES8_ANAGA</name>
<sequence>FTKLKTLLEDEFPGELEITGVGTPSTTGWLEVEVNGKLVHSKKNGDGFVDTDSKFRAIVTAIEQAMEK</sequence>
<dbReference type="AlphaFoldDB" id="A0A3N0YES8"/>
<dbReference type="PANTHER" id="PTHR15124">
    <property type="entry name" value="SELENOPROTEIN W"/>
    <property type="match status" value="1"/>
</dbReference>
<dbReference type="InterPro" id="IPR011893">
    <property type="entry name" value="Selenoprotein_Rdx-typ"/>
</dbReference>
<dbReference type="InterPro" id="IPR036249">
    <property type="entry name" value="Thioredoxin-like_sf"/>
</dbReference>
<feature type="non-terminal residue" evidence="2">
    <location>
        <position position="1"/>
    </location>
</feature>
<evidence type="ECO:0000313" key="2">
    <source>
        <dbReference type="EMBL" id="ROL44331.1"/>
    </source>
</evidence>
<dbReference type="Proteomes" id="UP000281406">
    <property type="component" value="Unassembled WGS sequence"/>
</dbReference>
<dbReference type="OrthoDB" id="444492at2759"/>
<dbReference type="NCBIfam" id="TIGR02174">
    <property type="entry name" value="CXXU_selWTH"/>
    <property type="match status" value="1"/>
</dbReference>
<accession>A0A3N0YES8</accession>
<gene>
    <name evidence="2" type="ORF">DPX16_8753</name>
</gene>
<keyword evidence="3" id="KW-1185">Reference proteome</keyword>
<evidence type="ECO:0000313" key="3">
    <source>
        <dbReference type="Proteomes" id="UP000281406"/>
    </source>
</evidence>
<comment type="caution">
    <text evidence="2">The sequence shown here is derived from an EMBL/GenBank/DDBJ whole genome shotgun (WGS) entry which is preliminary data.</text>
</comment>
<dbReference type="Pfam" id="PF10262">
    <property type="entry name" value="Rdx"/>
    <property type="match status" value="1"/>
</dbReference>
<dbReference type="PANTHER" id="PTHR15124:SF18">
    <property type="entry name" value="SELENOPROTEIN W"/>
    <property type="match status" value="1"/>
</dbReference>
<dbReference type="SUPFAM" id="SSF52833">
    <property type="entry name" value="Thioredoxin-like"/>
    <property type="match status" value="1"/>
</dbReference>
<evidence type="ECO:0000256" key="1">
    <source>
        <dbReference type="ARBA" id="ARBA00023284"/>
    </source>
</evidence>
<dbReference type="EMBL" id="RJVU01046259">
    <property type="protein sequence ID" value="ROL44331.1"/>
    <property type="molecule type" value="Genomic_DNA"/>
</dbReference>
<reference evidence="2 3" key="1">
    <citation type="submission" date="2018-10" db="EMBL/GenBank/DDBJ databases">
        <title>Genome assembly for a Yunnan-Guizhou Plateau 3E fish, Anabarilius grahami (Regan), and its evolutionary and genetic applications.</title>
        <authorList>
            <person name="Jiang W."/>
        </authorList>
    </citation>
    <scope>NUCLEOTIDE SEQUENCE [LARGE SCALE GENOMIC DNA]</scope>
    <source>
        <strain evidence="2">AG-KIZ</strain>
        <tissue evidence="2">Muscle</tissue>
    </source>
</reference>
<organism evidence="2 3">
    <name type="scientific">Anabarilius grahami</name>
    <name type="common">Kanglang fish</name>
    <name type="synonym">Barilius grahami</name>
    <dbReference type="NCBI Taxonomy" id="495550"/>
    <lineage>
        <taxon>Eukaryota</taxon>
        <taxon>Metazoa</taxon>
        <taxon>Chordata</taxon>
        <taxon>Craniata</taxon>
        <taxon>Vertebrata</taxon>
        <taxon>Euteleostomi</taxon>
        <taxon>Actinopterygii</taxon>
        <taxon>Neopterygii</taxon>
        <taxon>Teleostei</taxon>
        <taxon>Ostariophysi</taxon>
        <taxon>Cypriniformes</taxon>
        <taxon>Xenocyprididae</taxon>
        <taxon>Xenocypridinae</taxon>
        <taxon>Xenocypridinae incertae sedis</taxon>
        <taxon>Anabarilius</taxon>
    </lineage>
</organism>
<dbReference type="GO" id="GO:0005829">
    <property type="term" value="C:cytosol"/>
    <property type="evidence" value="ECO:0007669"/>
    <property type="project" value="TreeGrafter"/>
</dbReference>
<keyword evidence="1" id="KW-0676">Redox-active center</keyword>
<dbReference type="InterPro" id="IPR051441">
    <property type="entry name" value="SelW_related"/>
</dbReference>
<protein>
    <submittedName>
        <fullName evidence="2">Selenoprotein W</fullName>
    </submittedName>
</protein>